<dbReference type="NCBIfam" id="TIGR02937">
    <property type="entry name" value="sigma70-ECF"/>
    <property type="match status" value="1"/>
</dbReference>
<dbReference type="Pfam" id="PF08281">
    <property type="entry name" value="Sigma70_r4_2"/>
    <property type="match status" value="1"/>
</dbReference>
<evidence type="ECO:0000256" key="4">
    <source>
        <dbReference type="ARBA" id="ARBA00023125"/>
    </source>
</evidence>
<sequence>MLDAPTVASIPDEVLVQRARGRDLAAREELFLRHRDDAYRTAYRLLGDEADALDAVQESLLKAFSRLDEFDGRGGFRFWLLRIVVNTALDQGRRRKRRKFVTLEGDPTSPSPDDDPARGLQRQDLRRTLDEALGRLSPTLRATFVMFAEAGLSYKEIAEAQDVPIGTVMSRINAARRKLQEMLDWDRLKGLD</sequence>
<dbReference type="SUPFAM" id="SSF88946">
    <property type="entry name" value="Sigma2 domain of RNA polymerase sigma factors"/>
    <property type="match status" value="1"/>
</dbReference>
<evidence type="ECO:0000256" key="2">
    <source>
        <dbReference type="ARBA" id="ARBA00023015"/>
    </source>
</evidence>
<comment type="similarity">
    <text evidence="1">Belongs to the sigma-70 factor family. ECF subfamily.</text>
</comment>
<name>A0ABT6FJ74_9BACT</name>
<keyword evidence="10" id="KW-1185">Reference proteome</keyword>
<dbReference type="Pfam" id="PF04542">
    <property type="entry name" value="Sigma70_r2"/>
    <property type="match status" value="1"/>
</dbReference>
<evidence type="ECO:0000256" key="6">
    <source>
        <dbReference type="SAM" id="MobiDB-lite"/>
    </source>
</evidence>
<dbReference type="InterPro" id="IPR013249">
    <property type="entry name" value="RNA_pol_sigma70_r4_t2"/>
</dbReference>
<dbReference type="InterPro" id="IPR013324">
    <property type="entry name" value="RNA_pol_sigma_r3/r4-like"/>
</dbReference>
<dbReference type="InterPro" id="IPR007627">
    <property type="entry name" value="RNA_pol_sigma70_r2"/>
</dbReference>
<evidence type="ECO:0000259" key="7">
    <source>
        <dbReference type="Pfam" id="PF04542"/>
    </source>
</evidence>
<accession>A0ABT6FJ74</accession>
<evidence type="ECO:0000256" key="5">
    <source>
        <dbReference type="ARBA" id="ARBA00023163"/>
    </source>
</evidence>
<evidence type="ECO:0000313" key="10">
    <source>
        <dbReference type="Proteomes" id="UP001216907"/>
    </source>
</evidence>
<keyword evidence="5" id="KW-0804">Transcription</keyword>
<proteinExistence type="inferred from homology"/>
<dbReference type="Gene3D" id="1.10.1740.10">
    <property type="match status" value="1"/>
</dbReference>
<dbReference type="InterPro" id="IPR014284">
    <property type="entry name" value="RNA_pol_sigma-70_dom"/>
</dbReference>
<dbReference type="Gene3D" id="1.10.10.10">
    <property type="entry name" value="Winged helix-like DNA-binding domain superfamily/Winged helix DNA-binding domain"/>
    <property type="match status" value="1"/>
</dbReference>
<feature type="domain" description="RNA polymerase sigma factor 70 region 4 type 2" evidence="8">
    <location>
        <begin position="127"/>
        <end position="179"/>
    </location>
</feature>
<comment type="caution">
    <text evidence="9">The sequence shown here is derived from an EMBL/GenBank/DDBJ whole genome shotgun (WGS) entry which is preliminary data.</text>
</comment>
<dbReference type="PANTHER" id="PTHR43133">
    <property type="entry name" value="RNA POLYMERASE ECF-TYPE SIGMA FACTO"/>
    <property type="match status" value="1"/>
</dbReference>
<dbReference type="PANTHER" id="PTHR43133:SF8">
    <property type="entry name" value="RNA POLYMERASE SIGMA FACTOR HI_1459-RELATED"/>
    <property type="match status" value="1"/>
</dbReference>
<evidence type="ECO:0000313" key="9">
    <source>
        <dbReference type="EMBL" id="MDG3007408.1"/>
    </source>
</evidence>
<dbReference type="Proteomes" id="UP001216907">
    <property type="component" value="Unassembled WGS sequence"/>
</dbReference>
<evidence type="ECO:0000259" key="8">
    <source>
        <dbReference type="Pfam" id="PF08281"/>
    </source>
</evidence>
<dbReference type="InterPro" id="IPR039425">
    <property type="entry name" value="RNA_pol_sigma-70-like"/>
</dbReference>
<reference evidence="9 10" key="1">
    <citation type="submission" date="2023-03" db="EMBL/GenBank/DDBJ databases">
        <title>Paludisphaera mucosa sp. nov. a novel planctomycete from northern fen.</title>
        <authorList>
            <person name="Ivanova A."/>
        </authorList>
    </citation>
    <scope>NUCLEOTIDE SEQUENCE [LARGE SCALE GENOMIC DNA]</scope>
    <source>
        <strain evidence="9 10">Pla2</strain>
    </source>
</reference>
<dbReference type="SUPFAM" id="SSF88659">
    <property type="entry name" value="Sigma3 and sigma4 domains of RNA polymerase sigma factors"/>
    <property type="match status" value="1"/>
</dbReference>
<dbReference type="RefSeq" id="WP_277863688.1">
    <property type="nucleotide sequence ID" value="NZ_JARRAG010000002.1"/>
</dbReference>
<dbReference type="EMBL" id="JARRAG010000002">
    <property type="protein sequence ID" value="MDG3007408.1"/>
    <property type="molecule type" value="Genomic_DNA"/>
</dbReference>
<keyword evidence="3" id="KW-0731">Sigma factor</keyword>
<dbReference type="InterPro" id="IPR036388">
    <property type="entry name" value="WH-like_DNA-bd_sf"/>
</dbReference>
<keyword evidence="4" id="KW-0238">DNA-binding</keyword>
<gene>
    <name evidence="9" type="ORF">PZE19_26905</name>
</gene>
<organism evidence="9 10">
    <name type="scientific">Paludisphaera mucosa</name>
    <dbReference type="NCBI Taxonomy" id="3030827"/>
    <lineage>
        <taxon>Bacteria</taxon>
        <taxon>Pseudomonadati</taxon>
        <taxon>Planctomycetota</taxon>
        <taxon>Planctomycetia</taxon>
        <taxon>Isosphaerales</taxon>
        <taxon>Isosphaeraceae</taxon>
        <taxon>Paludisphaera</taxon>
    </lineage>
</organism>
<feature type="region of interest" description="Disordered" evidence="6">
    <location>
        <begin position="100"/>
        <end position="120"/>
    </location>
</feature>
<protein>
    <submittedName>
        <fullName evidence="9">Sigma-70 family RNA polymerase sigma factor</fullName>
    </submittedName>
</protein>
<evidence type="ECO:0000256" key="1">
    <source>
        <dbReference type="ARBA" id="ARBA00010641"/>
    </source>
</evidence>
<keyword evidence="2" id="KW-0805">Transcription regulation</keyword>
<evidence type="ECO:0000256" key="3">
    <source>
        <dbReference type="ARBA" id="ARBA00023082"/>
    </source>
</evidence>
<feature type="domain" description="RNA polymerase sigma-70 region 2" evidence="7">
    <location>
        <begin position="30"/>
        <end position="98"/>
    </location>
</feature>
<dbReference type="CDD" id="cd06171">
    <property type="entry name" value="Sigma70_r4"/>
    <property type="match status" value="1"/>
</dbReference>
<dbReference type="InterPro" id="IPR013325">
    <property type="entry name" value="RNA_pol_sigma_r2"/>
</dbReference>